<feature type="domain" description="RNase H type-1" evidence="1">
    <location>
        <begin position="231"/>
        <end position="304"/>
    </location>
</feature>
<dbReference type="SUPFAM" id="SSF53098">
    <property type="entry name" value="Ribonuclease H-like"/>
    <property type="match status" value="1"/>
</dbReference>
<evidence type="ECO:0000259" key="1">
    <source>
        <dbReference type="Pfam" id="PF13456"/>
    </source>
</evidence>
<dbReference type="PANTHER" id="PTHR47723:SF19">
    <property type="entry name" value="POLYNUCLEOTIDYL TRANSFERASE, RIBONUCLEASE H-LIKE SUPERFAMILY PROTEIN"/>
    <property type="match status" value="1"/>
</dbReference>
<evidence type="ECO:0000313" key="4">
    <source>
        <dbReference type="Proteomes" id="UP001358586"/>
    </source>
</evidence>
<dbReference type="InterPro" id="IPR026960">
    <property type="entry name" value="RVT-Znf"/>
</dbReference>
<accession>A0ABR0P3U2</accession>
<organism evidence="3 4">
    <name type="scientific">Gossypium arboreum</name>
    <name type="common">Tree cotton</name>
    <name type="synonym">Gossypium nanking</name>
    <dbReference type="NCBI Taxonomy" id="29729"/>
    <lineage>
        <taxon>Eukaryota</taxon>
        <taxon>Viridiplantae</taxon>
        <taxon>Streptophyta</taxon>
        <taxon>Embryophyta</taxon>
        <taxon>Tracheophyta</taxon>
        <taxon>Spermatophyta</taxon>
        <taxon>Magnoliopsida</taxon>
        <taxon>eudicotyledons</taxon>
        <taxon>Gunneridae</taxon>
        <taxon>Pentapetalae</taxon>
        <taxon>rosids</taxon>
        <taxon>malvids</taxon>
        <taxon>Malvales</taxon>
        <taxon>Malvaceae</taxon>
        <taxon>Malvoideae</taxon>
        <taxon>Gossypium</taxon>
    </lineage>
</organism>
<dbReference type="EMBL" id="JARKNE010000008">
    <property type="protein sequence ID" value="KAK5812274.1"/>
    <property type="molecule type" value="Genomic_DNA"/>
</dbReference>
<dbReference type="Pfam" id="PF13966">
    <property type="entry name" value="zf-RVT"/>
    <property type="match status" value="1"/>
</dbReference>
<dbReference type="InterPro" id="IPR012337">
    <property type="entry name" value="RNaseH-like_sf"/>
</dbReference>
<dbReference type="InterPro" id="IPR044730">
    <property type="entry name" value="RNase_H-like_dom_plant"/>
</dbReference>
<dbReference type="CDD" id="cd06222">
    <property type="entry name" value="RNase_H_like"/>
    <property type="match status" value="1"/>
</dbReference>
<dbReference type="Pfam" id="PF13456">
    <property type="entry name" value="RVT_3"/>
    <property type="match status" value="1"/>
</dbReference>
<dbReference type="PANTHER" id="PTHR47723">
    <property type="entry name" value="OS05G0353850 PROTEIN"/>
    <property type="match status" value="1"/>
</dbReference>
<gene>
    <name evidence="3" type="ORF">PVK06_027701</name>
</gene>
<comment type="caution">
    <text evidence="3">The sequence shown here is derived from an EMBL/GenBank/DDBJ whole genome shotgun (WGS) entry which is preliminary data.</text>
</comment>
<name>A0ABR0P3U2_GOSAR</name>
<sequence length="343" mass="39497">MCQPKSYGGLGLRALRDHNTSFIMKLGFKLVIDHSSLWVKVLQSKYGTQSGIPESLSRGRCSFLWRSLSKIWPLLLENLLWSIGDRRNINCWKDTWVPNVGPLFKKRACNSSLDMDLFLSDIVTESGELFWGTTSGAFAVKSAYKKIREDSWNTKEDVWNLSWKYNGPQRVRVFIWLVLKHRLLNNVERIRRGLCSDIACGTCSHSYEDILHVLGDCKTEREIWMQLIPTDSSVKHDDMFVIAGGLLRDQNRFWILGFTRYLGNCEVIDSKLWGILDGLQIAFDRGFQKVIIRSDNLEAVNIIHTGVCEGSNSVFLDIGETKSLESLTYSKRRKRNYRQDNQT</sequence>
<dbReference type="Proteomes" id="UP001358586">
    <property type="component" value="Chromosome 8"/>
</dbReference>
<dbReference type="InterPro" id="IPR053151">
    <property type="entry name" value="RNase_H-like"/>
</dbReference>
<protein>
    <submittedName>
        <fullName evidence="3">Uncharacterized protein</fullName>
    </submittedName>
</protein>
<proteinExistence type="predicted"/>
<reference evidence="3 4" key="1">
    <citation type="submission" date="2023-03" db="EMBL/GenBank/DDBJ databases">
        <title>WGS of Gossypium arboreum.</title>
        <authorList>
            <person name="Yu D."/>
        </authorList>
    </citation>
    <scope>NUCLEOTIDE SEQUENCE [LARGE SCALE GENOMIC DNA]</scope>
    <source>
        <tissue evidence="3">Leaf</tissue>
    </source>
</reference>
<evidence type="ECO:0000259" key="2">
    <source>
        <dbReference type="Pfam" id="PF13966"/>
    </source>
</evidence>
<dbReference type="InterPro" id="IPR002156">
    <property type="entry name" value="RNaseH_domain"/>
</dbReference>
<feature type="domain" description="Reverse transcriptase zinc-binding" evidence="2">
    <location>
        <begin position="138"/>
        <end position="224"/>
    </location>
</feature>
<evidence type="ECO:0000313" key="3">
    <source>
        <dbReference type="EMBL" id="KAK5812274.1"/>
    </source>
</evidence>
<keyword evidence="4" id="KW-1185">Reference proteome</keyword>